<dbReference type="OMA" id="RISYCAR"/>
<evidence type="ECO:0000256" key="2">
    <source>
        <dbReference type="ARBA" id="ARBA00007371"/>
    </source>
</evidence>
<evidence type="ECO:0000256" key="8">
    <source>
        <dbReference type="ARBA" id="ARBA00023157"/>
    </source>
</evidence>
<comment type="similarity">
    <text evidence="2 9">Belongs to the beta-defensin family.</text>
</comment>
<dbReference type="HOGENOM" id="CLU_176668_0_0_1"/>
<keyword evidence="12" id="KW-1185">Reference proteome</keyword>
<protein>
    <recommendedName>
        <fullName evidence="9">Beta-defensin</fullName>
    </recommendedName>
</protein>
<evidence type="ECO:0000256" key="3">
    <source>
        <dbReference type="ARBA" id="ARBA00022525"/>
    </source>
</evidence>
<evidence type="ECO:0000259" key="10">
    <source>
        <dbReference type="Pfam" id="PF13841"/>
    </source>
</evidence>
<reference evidence="11" key="3">
    <citation type="submission" date="2025-09" db="UniProtKB">
        <authorList>
            <consortium name="Ensembl"/>
        </authorList>
    </citation>
    <scope>IDENTIFICATION</scope>
</reference>
<keyword evidence="6 9" id="KW-0211">Defensin</keyword>
<evidence type="ECO:0000256" key="6">
    <source>
        <dbReference type="ARBA" id="ARBA00022940"/>
    </source>
</evidence>
<dbReference type="STRING" id="30611.ENSOGAP00000014898"/>
<dbReference type="GO" id="GO:0042742">
    <property type="term" value="P:defense response to bacterium"/>
    <property type="evidence" value="ECO:0007669"/>
    <property type="project" value="UniProtKB-UniRule"/>
</dbReference>
<dbReference type="InParanoid" id="H0XFT7"/>
<keyword evidence="8" id="KW-1015">Disulfide bond</keyword>
<evidence type="ECO:0000256" key="5">
    <source>
        <dbReference type="ARBA" id="ARBA00022729"/>
    </source>
</evidence>
<dbReference type="GO" id="GO:0045087">
    <property type="term" value="P:innate immune response"/>
    <property type="evidence" value="ECO:0007669"/>
    <property type="project" value="InterPro"/>
</dbReference>
<evidence type="ECO:0000256" key="4">
    <source>
        <dbReference type="ARBA" id="ARBA00022529"/>
    </source>
</evidence>
<dbReference type="AlphaFoldDB" id="H0XFT7"/>
<dbReference type="EMBL" id="AAQR03182317">
    <property type="status" value="NOT_ANNOTATED_CDS"/>
    <property type="molecule type" value="Genomic_DNA"/>
</dbReference>
<dbReference type="eggNOG" id="ENOG502TDZN">
    <property type="taxonomic scope" value="Eukaryota"/>
</dbReference>
<evidence type="ECO:0000256" key="7">
    <source>
        <dbReference type="ARBA" id="ARBA00023022"/>
    </source>
</evidence>
<evidence type="ECO:0000313" key="12">
    <source>
        <dbReference type="Proteomes" id="UP000005225"/>
    </source>
</evidence>
<keyword evidence="3 9" id="KW-0964">Secreted</keyword>
<dbReference type="Ensembl" id="ENSOGAT00000016649.2">
    <property type="protein sequence ID" value="ENSOGAP00000014898.2"/>
    <property type="gene ID" value="ENSOGAG00000016646.2"/>
</dbReference>
<accession>H0XFT7</accession>
<organism evidence="11 12">
    <name type="scientific">Otolemur garnettii</name>
    <name type="common">Small-eared galago</name>
    <name type="synonym">Garnett's greater bushbaby</name>
    <dbReference type="NCBI Taxonomy" id="30611"/>
    <lineage>
        <taxon>Eukaryota</taxon>
        <taxon>Metazoa</taxon>
        <taxon>Chordata</taxon>
        <taxon>Craniata</taxon>
        <taxon>Vertebrata</taxon>
        <taxon>Euteleostomi</taxon>
        <taxon>Mammalia</taxon>
        <taxon>Eutheria</taxon>
        <taxon>Euarchontoglires</taxon>
        <taxon>Primates</taxon>
        <taxon>Strepsirrhini</taxon>
        <taxon>Lorisiformes</taxon>
        <taxon>Galagidae</taxon>
        <taxon>Otolemur</taxon>
    </lineage>
</organism>
<dbReference type="Pfam" id="PF13841">
    <property type="entry name" value="Defensin_beta_2"/>
    <property type="match status" value="1"/>
</dbReference>
<evidence type="ECO:0000313" key="11">
    <source>
        <dbReference type="Ensembl" id="ENSOGAP00000014898.2"/>
    </source>
</evidence>
<reference evidence="12" key="1">
    <citation type="submission" date="2011-03" db="EMBL/GenBank/DDBJ databases">
        <title>Version 3 of the genome sequence of Otolemur garnettii (Bushbaby).</title>
        <authorList>
            <consortium name="The Broad Institute Genome Sequencing Platform"/>
            <person name="Di Palma F."/>
            <person name="Johnson J."/>
            <person name="Lander E.S."/>
            <person name="Lindblad-Toh K."/>
            <person name="Jaffe D.B."/>
            <person name="Gnerre S."/>
            <person name="MacCallum I."/>
            <person name="Przybylski D."/>
            <person name="Ribeiro F.J."/>
            <person name="Burton J.N."/>
            <person name="Walker B.J."/>
            <person name="Sharpe T."/>
            <person name="Hall G."/>
        </authorList>
    </citation>
    <scope>NUCLEOTIDE SEQUENCE [LARGE SCALE GENOMIC DNA]</scope>
</reference>
<dbReference type="GO" id="GO:0005576">
    <property type="term" value="C:extracellular region"/>
    <property type="evidence" value="ECO:0007669"/>
    <property type="project" value="UniProtKB-SubCell"/>
</dbReference>
<evidence type="ECO:0000256" key="1">
    <source>
        <dbReference type="ARBA" id="ARBA00004613"/>
    </source>
</evidence>
<name>H0XFT7_OTOGA</name>
<comment type="function">
    <text evidence="9">Has antibacterial activity.</text>
</comment>
<dbReference type="FunCoup" id="H0XFT7">
    <property type="interactions" value="1"/>
</dbReference>
<reference evidence="11" key="2">
    <citation type="submission" date="2025-08" db="UniProtKB">
        <authorList>
            <consortium name="Ensembl"/>
        </authorList>
    </citation>
    <scope>IDENTIFICATION</scope>
</reference>
<comment type="subcellular location">
    <subcellularLocation>
        <location evidence="1 9">Secreted</location>
    </subcellularLocation>
</comment>
<keyword evidence="4 9" id="KW-0929">Antimicrobial</keyword>
<evidence type="ECO:0000256" key="9">
    <source>
        <dbReference type="RuleBase" id="RU231113"/>
    </source>
</evidence>
<feature type="domain" description="Beta-defensin" evidence="10">
    <location>
        <begin position="51"/>
        <end position="80"/>
    </location>
</feature>
<dbReference type="InterPro" id="IPR025933">
    <property type="entry name" value="Beta_defensin_dom"/>
</dbReference>
<dbReference type="Proteomes" id="UP000005225">
    <property type="component" value="Unassembled WGS sequence"/>
</dbReference>
<dbReference type="GeneTree" id="ENSGT00410000029004"/>
<keyword evidence="5" id="KW-0732">Signal</keyword>
<sequence length="95" mass="10746">MTTICRLKFEKANLKKSDSSTIVKEPKNGKKKGNTARGKEHHFITDWSHACKFLGGHCKNQCGNGEFRIAHCISPTILCCMRECDPRDPNSWVPK</sequence>
<proteinExistence type="inferred from homology"/>
<keyword evidence="7 9" id="KW-0044">Antibiotic</keyword>